<keyword evidence="5 6" id="KW-0472">Membrane</keyword>
<dbReference type="InterPro" id="IPR050367">
    <property type="entry name" value="APC_superfamily"/>
</dbReference>
<evidence type="ECO:0000313" key="8">
    <source>
        <dbReference type="Proteomes" id="UP000249248"/>
    </source>
</evidence>
<gene>
    <name evidence="7" type="ORF">DNU06_02600</name>
</gene>
<protein>
    <submittedName>
        <fullName evidence="7">Amino acid transporter</fullName>
    </submittedName>
</protein>
<evidence type="ECO:0000256" key="4">
    <source>
        <dbReference type="ARBA" id="ARBA00022989"/>
    </source>
</evidence>
<reference evidence="7 8" key="1">
    <citation type="submission" date="2018-06" db="EMBL/GenBank/DDBJ databases">
        <title>The draft genome sequence of Crocinitomix sp. SM1701.</title>
        <authorList>
            <person name="Zhang X."/>
        </authorList>
    </citation>
    <scope>NUCLEOTIDE SEQUENCE [LARGE SCALE GENOMIC DNA]</scope>
    <source>
        <strain evidence="7 8">SM1701</strain>
    </source>
</reference>
<dbReference type="AlphaFoldDB" id="A0A2W1N340"/>
<dbReference type="GO" id="GO:0005886">
    <property type="term" value="C:plasma membrane"/>
    <property type="evidence" value="ECO:0007669"/>
    <property type="project" value="UniProtKB-SubCell"/>
</dbReference>
<proteinExistence type="predicted"/>
<keyword evidence="8" id="KW-1185">Reference proteome</keyword>
<feature type="transmembrane region" description="Helical" evidence="6">
    <location>
        <begin position="194"/>
        <end position="213"/>
    </location>
</feature>
<evidence type="ECO:0000256" key="3">
    <source>
        <dbReference type="ARBA" id="ARBA00022692"/>
    </source>
</evidence>
<dbReference type="PANTHER" id="PTHR42770:SF11">
    <property type="entry name" value="INNER MEMBRANE TRANSPORT PROTEIN YBAT"/>
    <property type="match status" value="1"/>
</dbReference>
<feature type="transmembrane region" description="Helical" evidence="6">
    <location>
        <begin position="7"/>
        <end position="30"/>
    </location>
</feature>
<feature type="transmembrane region" description="Helical" evidence="6">
    <location>
        <begin position="225"/>
        <end position="245"/>
    </location>
</feature>
<dbReference type="PIRSF" id="PIRSF006060">
    <property type="entry name" value="AA_transporter"/>
    <property type="match status" value="1"/>
</dbReference>
<dbReference type="OrthoDB" id="9810109at2"/>
<accession>A0A2W1N340</accession>
<feature type="transmembrane region" description="Helical" evidence="6">
    <location>
        <begin position="155"/>
        <end position="174"/>
    </location>
</feature>
<evidence type="ECO:0000256" key="5">
    <source>
        <dbReference type="ARBA" id="ARBA00023136"/>
    </source>
</evidence>
<dbReference type="GO" id="GO:0022857">
    <property type="term" value="F:transmembrane transporter activity"/>
    <property type="evidence" value="ECO:0007669"/>
    <property type="project" value="InterPro"/>
</dbReference>
<dbReference type="Gene3D" id="1.20.1740.10">
    <property type="entry name" value="Amino acid/polyamine transporter I"/>
    <property type="match status" value="1"/>
</dbReference>
<feature type="transmembrane region" description="Helical" evidence="6">
    <location>
        <begin position="276"/>
        <end position="301"/>
    </location>
</feature>
<evidence type="ECO:0000256" key="1">
    <source>
        <dbReference type="ARBA" id="ARBA00004651"/>
    </source>
</evidence>
<evidence type="ECO:0000313" key="7">
    <source>
        <dbReference type="EMBL" id="PZE18737.1"/>
    </source>
</evidence>
<name>A0A2W1N340_9FLAO</name>
<dbReference type="InterPro" id="IPR002293">
    <property type="entry name" value="AA/rel_permease1"/>
</dbReference>
<keyword evidence="2" id="KW-1003">Cell membrane</keyword>
<keyword evidence="3 6" id="KW-0812">Transmembrane</keyword>
<feature type="transmembrane region" description="Helical" evidence="6">
    <location>
        <begin position="400"/>
        <end position="420"/>
    </location>
</feature>
<dbReference type="EMBL" id="QKSB01000001">
    <property type="protein sequence ID" value="PZE18737.1"/>
    <property type="molecule type" value="Genomic_DNA"/>
</dbReference>
<feature type="transmembrane region" description="Helical" evidence="6">
    <location>
        <begin position="91"/>
        <end position="113"/>
    </location>
</feature>
<feature type="transmembrane region" description="Helical" evidence="6">
    <location>
        <begin position="36"/>
        <end position="59"/>
    </location>
</feature>
<dbReference type="Proteomes" id="UP000249248">
    <property type="component" value="Unassembled WGS sequence"/>
</dbReference>
<comment type="subcellular location">
    <subcellularLocation>
        <location evidence="1">Cell membrane</location>
        <topology evidence="1">Multi-pass membrane protein</topology>
    </subcellularLocation>
</comment>
<dbReference type="PANTHER" id="PTHR42770">
    <property type="entry name" value="AMINO ACID TRANSPORTER-RELATED"/>
    <property type="match status" value="1"/>
</dbReference>
<dbReference type="Pfam" id="PF13520">
    <property type="entry name" value="AA_permease_2"/>
    <property type="match status" value="1"/>
</dbReference>
<feature type="transmembrane region" description="Helical" evidence="6">
    <location>
        <begin position="322"/>
        <end position="339"/>
    </location>
</feature>
<sequence length="437" mass="46957">MRKNKKSMSVISAASMGVGAMVGAGIFALLGDASAIAGNLVYIPFGIAGIVTLFLGYSYSKLGVRFPSMGGPVEYIIQGFGTGVSSGAFNILYWFALISGIAMVAKAFGNYAAAIMPNGFTEGKAMLFTAAIIVFFTLLNFLGSSVIGNLEKWIVSIKLLILLVFSCVALFFIQPELMVPPIGGLNNSISVMNAVGVVFFAFTGFGIISNTVEDMANPKKDLPRAIFLSISIVIFIYILISIAVVGNLPYAEIVKAKDYALAEAAKPILGNIGFKIMAIAALLSTASAINASLYGAANISYMIAKRGELPSFFERRLWKKSTEGLLITASLILLMALFLDLGSIASVGSAIMLLIYILVNVSHLKLLQKTGAKPWAIWTGLLACAFVLSFFLYYKSDESYLTVIILLMAIALAFIIEFFIQKVIGRELKSEIFLKEK</sequence>
<comment type="caution">
    <text evidence="7">The sequence shown here is derived from an EMBL/GenBank/DDBJ whole genome shotgun (WGS) entry which is preliminary data.</text>
</comment>
<feature type="transmembrane region" description="Helical" evidence="6">
    <location>
        <begin position="125"/>
        <end position="143"/>
    </location>
</feature>
<evidence type="ECO:0000256" key="6">
    <source>
        <dbReference type="SAM" id="Phobius"/>
    </source>
</evidence>
<evidence type="ECO:0000256" key="2">
    <source>
        <dbReference type="ARBA" id="ARBA00022475"/>
    </source>
</evidence>
<keyword evidence="4 6" id="KW-1133">Transmembrane helix</keyword>
<feature type="transmembrane region" description="Helical" evidence="6">
    <location>
        <begin position="375"/>
        <end position="394"/>
    </location>
</feature>
<organism evidence="7 8">
    <name type="scientific">Putridiphycobacter roseus</name>
    <dbReference type="NCBI Taxonomy" id="2219161"/>
    <lineage>
        <taxon>Bacteria</taxon>
        <taxon>Pseudomonadati</taxon>
        <taxon>Bacteroidota</taxon>
        <taxon>Flavobacteriia</taxon>
        <taxon>Flavobacteriales</taxon>
        <taxon>Crocinitomicaceae</taxon>
        <taxon>Putridiphycobacter</taxon>
    </lineage>
</organism>
<dbReference type="RefSeq" id="WP_111061638.1">
    <property type="nucleotide sequence ID" value="NZ_JBHUCU010000007.1"/>
</dbReference>